<evidence type="ECO:0000313" key="3">
    <source>
        <dbReference type="Proteomes" id="UP001519460"/>
    </source>
</evidence>
<dbReference type="AlphaFoldDB" id="A0ABD0L626"/>
<evidence type="ECO:0000256" key="1">
    <source>
        <dbReference type="SAM" id="MobiDB-lite"/>
    </source>
</evidence>
<protein>
    <submittedName>
        <fullName evidence="2">Uncharacterized protein</fullName>
    </submittedName>
</protein>
<proteinExistence type="predicted"/>
<reference evidence="2 3" key="1">
    <citation type="journal article" date="2023" name="Sci. Data">
        <title>Genome assembly of the Korean intertidal mud-creeper Batillaria attramentaria.</title>
        <authorList>
            <person name="Patra A.K."/>
            <person name="Ho P.T."/>
            <person name="Jun S."/>
            <person name="Lee S.J."/>
            <person name="Kim Y."/>
            <person name="Won Y.J."/>
        </authorList>
    </citation>
    <scope>NUCLEOTIDE SEQUENCE [LARGE SCALE GENOMIC DNA]</scope>
    <source>
        <strain evidence="2">Wonlab-2016</strain>
    </source>
</reference>
<keyword evidence="3" id="KW-1185">Reference proteome</keyword>
<feature type="compositionally biased region" description="Polar residues" evidence="1">
    <location>
        <begin position="126"/>
        <end position="137"/>
    </location>
</feature>
<dbReference type="Proteomes" id="UP001519460">
    <property type="component" value="Unassembled WGS sequence"/>
</dbReference>
<dbReference type="EMBL" id="JACVVK020000078">
    <property type="protein sequence ID" value="KAK7495059.1"/>
    <property type="molecule type" value="Genomic_DNA"/>
</dbReference>
<accession>A0ABD0L626</accession>
<sequence length="137" mass="14905">MQVSQCSCTKLHVSAWFFPRPFTVRALSVLPMIIDCAFEPQFFGTAMKNRCQADARRTLGLMASTGSPFWSGHFILVPAASVISYIKAGDLWDPCGTESRAISRSWRDLPTTGPGFSFPVPGECGPSSNHSPDSFGL</sequence>
<comment type="caution">
    <text evidence="2">The sequence shown here is derived from an EMBL/GenBank/DDBJ whole genome shotgun (WGS) entry which is preliminary data.</text>
</comment>
<evidence type="ECO:0000313" key="2">
    <source>
        <dbReference type="EMBL" id="KAK7495059.1"/>
    </source>
</evidence>
<organism evidence="2 3">
    <name type="scientific">Batillaria attramentaria</name>
    <dbReference type="NCBI Taxonomy" id="370345"/>
    <lineage>
        <taxon>Eukaryota</taxon>
        <taxon>Metazoa</taxon>
        <taxon>Spiralia</taxon>
        <taxon>Lophotrochozoa</taxon>
        <taxon>Mollusca</taxon>
        <taxon>Gastropoda</taxon>
        <taxon>Caenogastropoda</taxon>
        <taxon>Sorbeoconcha</taxon>
        <taxon>Cerithioidea</taxon>
        <taxon>Batillariidae</taxon>
        <taxon>Batillaria</taxon>
    </lineage>
</organism>
<feature type="region of interest" description="Disordered" evidence="1">
    <location>
        <begin position="118"/>
        <end position="137"/>
    </location>
</feature>
<gene>
    <name evidence="2" type="ORF">BaRGS_00013699</name>
</gene>
<name>A0ABD0L626_9CAEN</name>